<accession>A0A0A9BEH2</accession>
<evidence type="ECO:0000256" key="1">
    <source>
        <dbReference type="SAM" id="Phobius"/>
    </source>
</evidence>
<dbReference type="AlphaFoldDB" id="A0A0A9BEH2"/>
<keyword evidence="1" id="KW-0812">Transmembrane</keyword>
<sequence>MVSHLFLFQHSTVISNQKCYHTNICSACLHQPPLMLSRDPDPSWTNKHCKSKEKSTMIHYNCYCLMYSVMLVPYLSISNLIFYLSILVQDQTKHNQTRI</sequence>
<evidence type="ECO:0000313" key="2">
    <source>
        <dbReference type="EMBL" id="JAD61741.1"/>
    </source>
</evidence>
<keyword evidence="1" id="KW-0472">Membrane</keyword>
<organism evidence="2">
    <name type="scientific">Arundo donax</name>
    <name type="common">Giant reed</name>
    <name type="synonym">Donax arundinaceus</name>
    <dbReference type="NCBI Taxonomy" id="35708"/>
    <lineage>
        <taxon>Eukaryota</taxon>
        <taxon>Viridiplantae</taxon>
        <taxon>Streptophyta</taxon>
        <taxon>Embryophyta</taxon>
        <taxon>Tracheophyta</taxon>
        <taxon>Spermatophyta</taxon>
        <taxon>Magnoliopsida</taxon>
        <taxon>Liliopsida</taxon>
        <taxon>Poales</taxon>
        <taxon>Poaceae</taxon>
        <taxon>PACMAD clade</taxon>
        <taxon>Arundinoideae</taxon>
        <taxon>Arundineae</taxon>
        <taxon>Arundo</taxon>
    </lineage>
</organism>
<name>A0A0A9BEH2_ARUDO</name>
<keyword evidence="1" id="KW-1133">Transmembrane helix</keyword>
<feature type="transmembrane region" description="Helical" evidence="1">
    <location>
        <begin position="65"/>
        <end position="88"/>
    </location>
</feature>
<proteinExistence type="predicted"/>
<dbReference type="EMBL" id="GBRH01236154">
    <property type="protein sequence ID" value="JAD61741.1"/>
    <property type="molecule type" value="Transcribed_RNA"/>
</dbReference>
<reference evidence="2" key="1">
    <citation type="submission" date="2014-09" db="EMBL/GenBank/DDBJ databases">
        <authorList>
            <person name="Magalhaes I.L.F."/>
            <person name="Oliveira U."/>
            <person name="Santos F.R."/>
            <person name="Vidigal T.H.D.A."/>
            <person name="Brescovit A.D."/>
            <person name="Santos A.J."/>
        </authorList>
    </citation>
    <scope>NUCLEOTIDE SEQUENCE</scope>
    <source>
        <tissue evidence="2">Shoot tissue taken approximately 20 cm above the soil surface</tissue>
    </source>
</reference>
<reference evidence="2" key="2">
    <citation type="journal article" date="2015" name="Data Brief">
        <title>Shoot transcriptome of the giant reed, Arundo donax.</title>
        <authorList>
            <person name="Barrero R.A."/>
            <person name="Guerrero F.D."/>
            <person name="Moolhuijzen P."/>
            <person name="Goolsby J.A."/>
            <person name="Tidwell J."/>
            <person name="Bellgard S.E."/>
            <person name="Bellgard M.I."/>
        </authorList>
    </citation>
    <scope>NUCLEOTIDE SEQUENCE</scope>
    <source>
        <tissue evidence="2">Shoot tissue taken approximately 20 cm above the soil surface</tissue>
    </source>
</reference>
<protein>
    <submittedName>
        <fullName evidence="2">Uncharacterized protein</fullName>
    </submittedName>
</protein>